<dbReference type="PROSITE" id="PS51462">
    <property type="entry name" value="NUDIX"/>
    <property type="match status" value="1"/>
</dbReference>
<dbReference type="Gene3D" id="3.90.79.10">
    <property type="entry name" value="Nucleoside Triphosphate Pyrophosphohydrolase"/>
    <property type="match status" value="1"/>
</dbReference>
<evidence type="ECO:0000313" key="7">
    <source>
        <dbReference type="Proteomes" id="UP000034029"/>
    </source>
</evidence>
<evidence type="ECO:0000256" key="1">
    <source>
        <dbReference type="ARBA" id="ARBA00005582"/>
    </source>
</evidence>
<dbReference type="PRINTS" id="PR00502">
    <property type="entry name" value="NUDIXFAMILY"/>
</dbReference>
<comment type="similarity">
    <text evidence="1 3">Belongs to the Nudix hydrolase family.</text>
</comment>
<dbReference type="InterPro" id="IPR015797">
    <property type="entry name" value="NUDIX_hydrolase-like_dom_sf"/>
</dbReference>
<evidence type="ECO:0000256" key="2">
    <source>
        <dbReference type="ARBA" id="ARBA00022801"/>
    </source>
</evidence>
<evidence type="ECO:0000259" key="4">
    <source>
        <dbReference type="PROSITE" id="PS51462"/>
    </source>
</evidence>
<keyword evidence="2 3" id="KW-0378">Hydrolase</keyword>
<dbReference type="PROSITE" id="PS00893">
    <property type="entry name" value="NUDIX_BOX"/>
    <property type="match status" value="1"/>
</dbReference>
<dbReference type="InterPro" id="IPR000086">
    <property type="entry name" value="NUDIX_hydrolase_dom"/>
</dbReference>
<dbReference type="InterPro" id="IPR020084">
    <property type="entry name" value="NUDIX_hydrolase_CS"/>
</dbReference>
<accession>A0A0F7D4J3</accession>
<dbReference type="InterPro" id="IPR020476">
    <property type="entry name" value="Nudix_hydrolase"/>
</dbReference>
<dbReference type="GO" id="GO:0016787">
    <property type="term" value="F:hydrolase activity"/>
    <property type="evidence" value="ECO:0007669"/>
    <property type="project" value="UniProtKB-KW"/>
</dbReference>
<dbReference type="RefSeq" id="WP_046790517.1">
    <property type="nucleotide sequence ID" value="NZ_CP011366.1"/>
</dbReference>
<name>A0A0F7D4J3_9STAP</name>
<dbReference type="AlphaFoldDB" id="A0A0F7D4J3"/>
<evidence type="ECO:0000313" key="8">
    <source>
        <dbReference type="Proteomes" id="UP000183090"/>
    </source>
</evidence>
<keyword evidence="7" id="KW-1185">Reference proteome</keyword>
<protein>
    <submittedName>
        <fullName evidence="6">8-oxo-dGTPase</fullName>
    </submittedName>
</protein>
<dbReference type="OrthoDB" id="9131041at2"/>
<evidence type="ECO:0000313" key="5">
    <source>
        <dbReference type="EMBL" id="AKG74335.1"/>
    </source>
</evidence>
<dbReference type="Pfam" id="PF00293">
    <property type="entry name" value="NUDIX"/>
    <property type="match status" value="1"/>
</dbReference>
<sequence length="154" mass="18023">MLEFKDFEGRKVTLEFKENKSAKHVLAICKFDDKYLMTNHKIRGIEFPGGKVEPDETLEEALHREVFEETGASIESLEYVGFYTVHDERPFSKAVYYADIKDIFFKCDYLETSGPVLYRTIEEVPGEESSILLEDECIRYLYVRSLDDSFFSKK</sequence>
<feature type="domain" description="Nudix hydrolase" evidence="4">
    <location>
        <begin position="8"/>
        <end position="154"/>
    </location>
</feature>
<dbReference type="EMBL" id="CP011366">
    <property type="protein sequence ID" value="AKG74335.1"/>
    <property type="molecule type" value="Genomic_DNA"/>
</dbReference>
<dbReference type="SUPFAM" id="SSF55811">
    <property type="entry name" value="Nudix"/>
    <property type="match status" value="1"/>
</dbReference>
<reference evidence="7" key="2">
    <citation type="submission" date="2015-04" db="EMBL/GenBank/DDBJ databases">
        <title>Complete genome sequence of Salinicoccus halodurans strain H3B36, isolated from the Qaidam basin of China.</title>
        <authorList>
            <person name="Ma Y."/>
            <person name="Jiang K."/>
            <person name="Xue Y."/>
        </authorList>
    </citation>
    <scope>NUCLEOTIDE SEQUENCE [LARGE SCALE GENOMIC DNA]</scope>
    <source>
        <strain evidence="7">H3B36</strain>
    </source>
</reference>
<dbReference type="PANTHER" id="PTHR43736">
    <property type="entry name" value="ADP-RIBOSE PYROPHOSPHATASE"/>
    <property type="match status" value="1"/>
</dbReference>
<dbReference type="PANTHER" id="PTHR43736:SF1">
    <property type="entry name" value="DIHYDRONEOPTERIN TRIPHOSPHATE DIPHOSPHATASE"/>
    <property type="match status" value="1"/>
</dbReference>
<gene>
    <name evidence="5" type="ORF">AAT16_08875</name>
    <name evidence="6" type="ORF">SAMN05216235_2672</name>
</gene>
<dbReference type="KEGG" id="shv:AAT16_08875"/>
<dbReference type="Proteomes" id="UP000034029">
    <property type="component" value="Chromosome"/>
</dbReference>
<proteinExistence type="inferred from homology"/>
<organism evidence="6 8">
    <name type="scientific">Salinicoccus halodurans</name>
    <dbReference type="NCBI Taxonomy" id="407035"/>
    <lineage>
        <taxon>Bacteria</taxon>
        <taxon>Bacillati</taxon>
        <taxon>Bacillota</taxon>
        <taxon>Bacilli</taxon>
        <taxon>Bacillales</taxon>
        <taxon>Staphylococcaceae</taxon>
        <taxon>Salinicoccus</taxon>
    </lineage>
</organism>
<dbReference type="Proteomes" id="UP000183090">
    <property type="component" value="Unassembled WGS sequence"/>
</dbReference>
<dbReference type="EMBL" id="FOTB01000006">
    <property type="protein sequence ID" value="SFK94680.1"/>
    <property type="molecule type" value="Genomic_DNA"/>
</dbReference>
<reference evidence="5 7" key="1">
    <citation type="journal article" date="2015" name="Int. J. Syst. Evol. Microbiol.">
        <title>Complete genome sequence of Salinicoccus halodurans H3B36, isolated from the Qaidam Basin in China.</title>
        <authorList>
            <person name="Jiang K."/>
            <person name="Xue Y."/>
            <person name="Ma Y."/>
        </authorList>
    </citation>
    <scope>NUCLEOTIDE SEQUENCE [LARGE SCALE GENOMIC DNA]</scope>
    <source>
        <strain evidence="5 7">H3B36</strain>
    </source>
</reference>
<evidence type="ECO:0000256" key="3">
    <source>
        <dbReference type="RuleBase" id="RU003476"/>
    </source>
</evidence>
<evidence type="ECO:0000313" key="6">
    <source>
        <dbReference type="EMBL" id="SFK94680.1"/>
    </source>
</evidence>
<reference evidence="6 8" key="3">
    <citation type="submission" date="2016-10" db="EMBL/GenBank/DDBJ databases">
        <authorList>
            <person name="Varghese N."/>
            <person name="Submissions S."/>
        </authorList>
    </citation>
    <scope>NUCLEOTIDE SEQUENCE [LARGE SCALE GENOMIC DNA]</scope>
    <source>
        <strain evidence="6 8">CGMCC 1.6501</strain>
    </source>
</reference>